<proteinExistence type="predicted"/>
<dbReference type="PROSITE" id="PS51886">
    <property type="entry name" value="TLDC"/>
    <property type="match status" value="1"/>
</dbReference>
<dbReference type="InterPro" id="IPR000195">
    <property type="entry name" value="Rab-GAP-TBC_dom"/>
</dbReference>
<feature type="domain" description="TLDc" evidence="8">
    <location>
        <begin position="691"/>
        <end position="862"/>
    </location>
</feature>
<comment type="subcellular location">
    <subcellularLocation>
        <location evidence="1">Cytoplasmic vesicle membrane</location>
    </subcellularLocation>
    <subcellularLocation>
        <location evidence="2">Endomembrane system</location>
        <topology evidence="2">Peripheral membrane protein</topology>
    </subcellularLocation>
    <subcellularLocation>
        <location evidence="6">Synapse</location>
    </subcellularLocation>
</comment>
<evidence type="ECO:0000256" key="3">
    <source>
        <dbReference type="ARBA" id="ARBA00023018"/>
    </source>
</evidence>
<dbReference type="KEGG" id="beq:BEWA_008570"/>
<dbReference type="RefSeq" id="XP_004831113.1">
    <property type="nucleotide sequence ID" value="XM_004831056.1"/>
</dbReference>
<evidence type="ECO:0000256" key="7">
    <source>
        <dbReference type="SAM" id="MobiDB-lite"/>
    </source>
</evidence>
<dbReference type="OrthoDB" id="26679at2759"/>
<evidence type="ECO:0000259" key="8">
    <source>
        <dbReference type="PROSITE" id="PS51886"/>
    </source>
</evidence>
<evidence type="ECO:0000256" key="4">
    <source>
        <dbReference type="ARBA" id="ARBA00023136"/>
    </source>
</evidence>
<dbReference type="SMART" id="SM00584">
    <property type="entry name" value="TLDc"/>
    <property type="match status" value="1"/>
</dbReference>
<dbReference type="Proteomes" id="UP000031512">
    <property type="component" value="Chromosome 3"/>
</dbReference>
<dbReference type="InterPro" id="IPR006571">
    <property type="entry name" value="TLDc_dom"/>
</dbReference>
<reference evidence="9 10" key="1">
    <citation type="journal article" date="2012" name="BMC Genomics">
        <title>Comparative genomic analysis and phylogenetic position of Theileria equi.</title>
        <authorList>
            <person name="Kappmeyer L.S."/>
            <person name="Thiagarajan M."/>
            <person name="Herndon D.R."/>
            <person name="Ramsay J.D."/>
            <person name="Caler E."/>
            <person name="Djikeng A."/>
            <person name="Gillespie J.J."/>
            <person name="Lau A.O."/>
            <person name="Roalson E.H."/>
            <person name="Silva J.C."/>
            <person name="Silva M.G."/>
            <person name="Suarez C.E."/>
            <person name="Ueti M.W."/>
            <person name="Nene V.M."/>
            <person name="Mealey R.H."/>
            <person name="Knowles D.P."/>
            <person name="Brayton K.A."/>
        </authorList>
    </citation>
    <scope>NUCLEOTIDE SEQUENCE [LARGE SCALE GENOMIC DNA]</scope>
    <source>
        <strain evidence="9 10">WA</strain>
    </source>
</reference>
<evidence type="ECO:0000313" key="9">
    <source>
        <dbReference type="EMBL" id="AFZ81447.1"/>
    </source>
</evidence>
<organism evidence="9 10">
    <name type="scientific">Theileria equi strain WA</name>
    <dbReference type="NCBI Taxonomy" id="1537102"/>
    <lineage>
        <taxon>Eukaryota</taxon>
        <taxon>Sar</taxon>
        <taxon>Alveolata</taxon>
        <taxon>Apicomplexa</taxon>
        <taxon>Aconoidasida</taxon>
        <taxon>Piroplasmida</taxon>
        <taxon>Theileriidae</taxon>
        <taxon>Theileria</taxon>
    </lineage>
</organism>
<dbReference type="Pfam" id="PF07534">
    <property type="entry name" value="TLD"/>
    <property type="match status" value="1"/>
</dbReference>
<dbReference type="VEuPathDB" id="PiroplasmaDB:BEWA_008570"/>
<dbReference type="AlphaFoldDB" id="L0B0S5"/>
<dbReference type="Pfam" id="PF00566">
    <property type="entry name" value="RabGAP-TBC"/>
    <property type="match status" value="1"/>
</dbReference>
<protein>
    <recommendedName>
        <fullName evidence="8">TLDc domain-containing protein</fullName>
    </recommendedName>
</protein>
<name>L0B0S5_THEEQ</name>
<evidence type="ECO:0000313" key="10">
    <source>
        <dbReference type="Proteomes" id="UP000031512"/>
    </source>
</evidence>
<sequence>MASHPKMYDDNGSSSSFRSRDEDTNDASCLVNASMFNQWRSKYVDELEFGGWNIDMVKFAIATTYESYGPLKTAIRRGIPDIIKHYIWIKANEADRFYIEHPNFYKNSFEATFGFNVPEEMGDYCPTFCGGLLGLQLDILNTPATPCDLDDNIIGLFFILNIKNADNDTIYSYSRFNSDFGYQPNFWDKFKSLSLFGESKRVLGTKQRGNSATTVIGSQSMSGKFPDLYKDNRDIPLDLDDKKQKKLPKGDGKIQNKNDISEYLSVISSESMNQKRLMKSAMIKIRNLSTDQHKPGINTDKTRQMSDTFIFTKNYEWIPPPPSHHSEIMGSYISIPDHSSAKTTEKKRFLWIRKLFKKLGWMCMIKDKNATHDLTVTSNTNLPLEPNFNYVHQFSAIPEIMGNSTPNMQGSDTSLSRDSETSIPISTLPSGSTISPVTSTMGSNTTLNSSVYKLTDVTYLTILLTDDGIREVKRILWCLNSYFSSKVEFLPIIPSLCCILLIYMSPEAAFCVLYRLILKATNSMGNDCGERFLFCDRKGFMIFVNYVQSLMNSNLRKLVSHLQRLKVDLSAWIARAVQHGFSEILPFDYILRIYGDFLFEGESVFCRYCLALLKVERSRLLKCKRREEAEKILYHIGLSKNLNIDQVTKMAYSFRLRLYDNSYKSLDVISPYFMQVKMKTFYRPRLSAASSIIPDNLWELLWTWILPTYRIFDPEKIYSSDSHGSSMMGLIKRVYESLKKPCPALLFVKTTKLDVFGCFIPILLDSPIKGHFTPTDGTSQQNTFVFTLSNPEKIYRWTGNNTTGIKISKDGIIVGARDPAFVLDKALGNGHTAPSVSFNSPCLVSSNTGYFSTLLLELWTLT</sequence>
<evidence type="ECO:0000256" key="2">
    <source>
        <dbReference type="ARBA" id="ARBA00004184"/>
    </source>
</evidence>
<dbReference type="GeneID" id="15805478"/>
<feature type="region of interest" description="Disordered" evidence="7">
    <location>
        <begin position="1"/>
        <end position="22"/>
    </location>
</feature>
<keyword evidence="3" id="KW-0770">Synapse</keyword>
<accession>L0B0S5</accession>
<dbReference type="SUPFAM" id="SSF47923">
    <property type="entry name" value="Ypt/Rab-GAP domain of gyp1p"/>
    <property type="match status" value="1"/>
</dbReference>
<keyword evidence="4" id="KW-0472">Membrane</keyword>
<dbReference type="Gene3D" id="1.10.472.80">
    <property type="entry name" value="Ypt/Rab-GAP domain of gyp1p, domain 3"/>
    <property type="match status" value="1"/>
</dbReference>
<gene>
    <name evidence="9" type="ORF">BEWA_008570</name>
</gene>
<evidence type="ECO:0000256" key="6">
    <source>
        <dbReference type="ARBA" id="ARBA00034103"/>
    </source>
</evidence>
<dbReference type="GO" id="GO:0030659">
    <property type="term" value="C:cytoplasmic vesicle membrane"/>
    <property type="evidence" value="ECO:0007669"/>
    <property type="project" value="UniProtKB-SubCell"/>
</dbReference>
<dbReference type="EMBL" id="CP001670">
    <property type="protein sequence ID" value="AFZ81447.1"/>
    <property type="molecule type" value="Genomic_DNA"/>
</dbReference>
<evidence type="ECO:0000256" key="1">
    <source>
        <dbReference type="ARBA" id="ARBA00004156"/>
    </source>
</evidence>
<dbReference type="PANTHER" id="PTHR23354">
    <property type="entry name" value="NUCLEOLAR PROTEIN 7/ESTROGEN RECEPTOR COACTIVATOR-RELATED"/>
    <property type="match status" value="1"/>
</dbReference>
<evidence type="ECO:0000256" key="5">
    <source>
        <dbReference type="ARBA" id="ARBA00023329"/>
    </source>
</evidence>
<dbReference type="eggNOG" id="KOG2801">
    <property type="taxonomic scope" value="Eukaryota"/>
</dbReference>
<dbReference type="InterPro" id="IPR035969">
    <property type="entry name" value="Rab-GAP_TBC_sf"/>
</dbReference>
<keyword evidence="5" id="KW-0968">Cytoplasmic vesicle</keyword>
<keyword evidence="10" id="KW-1185">Reference proteome</keyword>
<dbReference type="GO" id="GO:0012505">
    <property type="term" value="C:endomembrane system"/>
    <property type="evidence" value="ECO:0007669"/>
    <property type="project" value="UniProtKB-SubCell"/>
</dbReference>
<dbReference type="SMART" id="SM00164">
    <property type="entry name" value="TBC"/>
    <property type="match status" value="1"/>
</dbReference>